<gene>
    <name evidence="1" type="ORF">NX782_26030</name>
</gene>
<keyword evidence="2" id="KW-1185">Reference proteome</keyword>
<evidence type="ECO:0000313" key="2">
    <source>
        <dbReference type="Proteomes" id="UP001205560"/>
    </source>
</evidence>
<sequence length="76" mass="8721">DFWAIFLGSSICSSIRSALRAVPAGNKFAERSIKVRQRKPTQARSFTRREVGQILRFLGKPDNFFFQSMQNTRSPL</sequence>
<protein>
    <submittedName>
        <fullName evidence="1">DUF4248 domain-containing protein</fullName>
    </submittedName>
</protein>
<feature type="non-terminal residue" evidence="1">
    <location>
        <position position="1"/>
    </location>
</feature>
<dbReference type="EMBL" id="JANUGX010000060">
    <property type="protein sequence ID" value="MCS0592645.1"/>
    <property type="molecule type" value="Genomic_DNA"/>
</dbReference>
<accession>A0ABT2AET9</accession>
<proteinExistence type="predicted"/>
<dbReference type="Proteomes" id="UP001205560">
    <property type="component" value="Unassembled WGS sequence"/>
</dbReference>
<comment type="caution">
    <text evidence="1">The sequence shown here is derived from an EMBL/GenBank/DDBJ whole genome shotgun (WGS) entry which is preliminary data.</text>
</comment>
<name>A0ABT2AET9_9BURK</name>
<reference evidence="1 2" key="1">
    <citation type="submission" date="2022-08" db="EMBL/GenBank/DDBJ databases">
        <title>Reclassification of Massilia species as members of the genera Telluria, Duganella, Pseudoduganella, Mokoshia gen. nov. and Zemynaea gen. nov. using orthogonal and non-orthogonal genome-based approaches.</title>
        <authorList>
            <person name="Bowman J.P."/>
        </authorList>
    </citation>
    <scope>NUCLEOTIDE SEQUENCE [LARGE SCALE GENOMIC DNA]</scope>
    <source>
        <strain evidence="1 2">LMG 28164</strain>
    </source>
</reference>
<dbReference type="RefSeq" id="WP_258848413.1">
    <property type="nucleotide sequence ID" value="NZ_JANUGX010000060.1"/>
</dbReference>
<evidence type="ECO:0000313" key="1">
    <source>
        <dbReference type="EMBL" id="MCS0592645.1"/>
    </source>
</evidence>
<organism evidence="1 2">
    <name type="scientific">Massilia norwichensis</name>
    <dbReference type="NCBI Taxonomy" id="1442366"/>
    <lineage>
        <taxon>Bacteria</taxon>
        <taxon>Pseudomonadati</taxon>
        <taxon>Pseudomonadota</taxon>
        <taxon>Betaproteobacteria</taxon>
        <taxon>Burkholderiales</taxon>
        <taxon>Oxalobacteraceae</taxon>
        <taxon>Telluria group</taxon>
        <taxon>Massilia</taxon>
    </lineage>
</organism>